<proteinExistence type="predicted"/>
<sequence>MIPRQVMDNPSRKRTATDEGESERGKRICLEKAQPLTASLAEDTYVAERTPSPSIGSKRTISEVEDQEEETPRLAFDSRALYEANKTEIDAWYDEQYSMKLGIPKYNKVKHSTDRWFTKVDAWMTHKGLTQPTRKKQRLSSTTSVSEEVQDGHETRPDRVKYPGDSQSVPEHPLDKLSDFTPMPNGRYPCGHISQSTAKCCTEGLTKQIKQLAIRKSITTWRSRVERLIDERQLSIKHKTWDNWTLPHLRQKYQPEVFQAQKDRKELRQRQMQMKASVDTAGNVSEHISSHVPVLPAPSLHHRRPFQPAQQGNSVREESSNPIVQYQSRPSDSEGVQAWRLERHAPGAGTEYPQPLPSHHGINVKDPQRTAQRTYPSYPYMANVTPREQYVPLEEQTSNKRFEEARSTPKAVGQVQSGPSVPFEIRSRERADSESERPLATHPILPAKPAILPARPDVLPARPDILPEKPILPAKPAILPAEPILPAKPILPAEPATPTVDSTLPRPRSVQTEDLYLTSLPQAFATGDSVVDSKIHDLLNLSYQIGTPTWQTSPEDEKLLQHTIDETRADWQRYVAFFGNGGHTDEQTQAVGLPSLSDELGFGGLEFGEMLTEEQPTAPYPDGSVGRSLLAQYYAEVAAMHADILDKLQ</sequence>
<evidence type="ECO:0000313" key="1">
    <source>
        <dbReference type="EMBL" id="KAJ8110473.1"/>
    </source>
</evidence>
<reference evidence="1" key="1">
    <citation type="submission" date="2022-11" db="EMBL/GenBank/DDBJ databases">
        <title>Genome Sequence of Boeremia exigua.</title>
        <authorList>
            <person name="Buettner E."/>
        </authorList>
    </citation>
    <scope>NUCLEOTIDE SEQUENCE</scope>
    <source>
        <strain evidence="1">CU02</strain>
    </source>
</reference>
<protein>
    <submittedName>
        <fullName evidence="1">Uncharacterized protein</fullName>
    </submittedName>
</protein>
<comment type="caution">
    <text evidence="1">The sequence shown here is derived from an EMBL/GenBank/DDBJ whole genome shotgun (WGS) entry which is preliminary data.</text>
</comment>
<dbReference type="EMBL" id="JAPHNI010000496">
    <property type="protein sequence ID" value="KAJ8110473.1"/>
    <property type="molecule type" value="Genomic_DNA"/>
</dbReference>
<keyword evidence="2" id="KW-1185">Reference proteome</keyword>
<dbReference type="Proteomes" id="UP001153331">
    <property type="component" value="Unassembled WGS sequence"/>
</dbReference>
<evidence type="ECO:0000313" key="2">
    <source>
        <dbReference type="Proteomes" id="UP001153331"/>
    </source>
</evidence>
<organism evidence="1 2">
    <name type="scientific">Boeremia exigua</name>
    <dbReference type="NCBI Taxonomy" id="749465"/>
    <lineage>
        <taxon>Eukaryota</taxon>
        <taxon>Fungi</taxon>
        <taxon>Dikarya</taxon>
        <taxon>Ascomycota</taxon>
        <taxon>Pezizomycotina</taxon>
        <taxon>Dothideomycetes</taxon>
        <taxon>Pleosporomycetidae</taxon>
        <taxon>Pleosporales</taxon>
        <taxon>Pleosporineae</taxon>
        <taxon>Didymellaceae</taxon>
        <taxon>Boeremia</taxon>
    </lineage>
</organism>
<name>A0ACC2I616_9PLEO</name>
<gene>
    <name evidence="1" type="ORF">OPT61_g6698</name>
</gene>
<accession>A0ACC2I616</accession>